<organism evidence="2 3">
    <name type="scientific">Streptomyces ipomoeae 91-03</name>
    <dbReference type="NCBI Taxonomy" id="698759"/>
    <lineage>
        <taxon>Bacteria</taxon>
        <taxon>Bacillati</taxon>
        <taxon>Actinomycetota</taxon>
        <taxon>Actinomycetes</taxon>
        <taxon>Kitasatosporales</taxon>
        <taxon>Streptomycetaceae</taxon>
        <taxon>Streptomyces</taxon>
    </lineage>
</organism>
<feature type="region of interest" description="Disordered" evidence="1">
    <location>
        <begin position="1"/>
        <end position="24"/>
    </location>
</feature>
<reference evidence="2 3" key="1">
    <citation type="submission" date="2012-11" db="EMBL/GenBank/DDBJ databases">
        <authorList>
            <person name="Huguet-Tapia J.C."/>
            <person name="Durkin A.S."/>
            <person name="Pettis G.S."/>
            <person name="Badger J.H."/>
        </authorList>
    </citation>
    <scope>NUCLEOTIDE SEQUENCE [LARGE SCALE GENOMIC DNA]</scope>
    <source>
        <strain evidence="2 3">91-03</strain>
    </source>
</reference>
<proteinExistence type="predicted"/>
<dbReference type="EMBL" id="AEJC01000680">
    <property type="protein sequence ID" value="EKX60072.1"/>
    <property type="molecule type" value="Genomic_DNA"/>
</dbReference>
<name>L1KHJ5_9ACTN</name>
<comment type="caution">
    <text evidence="2">The sequence shown here is derived from an EMBL/GenBank/DDBJ whole genome shotgun (WGS) entry which is preliminary data.</text>
</comment>
<dbReference type="Proteomes" id="UP000010411">
    <property type="component" value="Unassembled WGS sequence"/>
</dbReference>
<dbReference type="AlphaFoldDB" id="L1KHJ5"/>
<evidence type="ECO:0000256" key="1">
    <source>
        <dbReference type="SAM" id="MobiDB-lite"/>
    </source>
</evidence>
<evidence type="ECO:0000313" key="2">
    <source>
        <dbReference type="EMBL" id="EKX60072.1"/>
    </source>
</evidence>
<evidence type="ECO:0000313" key="3">
    <source>
        <dbReference type="Proteomes" id="UP000010411"/>
    </source>
</evidence>
<accession>L1KHJ5</accession>
<protein>
    <submittedName>
        <fullName evidence="2">Uncharacterized protein</fullName>
    </submittedName>
</protein>
<dbReference type="PATRIC" id="fig|698759.3.peg.9196"/>
<gene>
    <name evidence="2" type="ORF">STRIP9103_08294</name>
</gene>
<sequence>MGGGDGQARTAGRPPVRVGTARPGFAVRWRSRAAARQRDYSRSSA</sequence>
<keyword evidence="3" id="KW-1185">Reference proteome</keyword>